<name>A0A2I0IXV7_PUNGR</name>
<protein>
    <submittedName>
        <fullName evidence="2">Uncharacterized protein</fullName>
    </submittedName>
</protein>
<evidence type="ECO:0000256" key="1">
    <source>
        <dbReference type="SAM" id="MobiDB-lite"/>
    </source>
</evidence>
<comment type="caution">
    <text evidence="2">The sequence shown here is derived from an EMBL/GenBank/DDBJ whole genome shotgun (WGS) entry which is preliminary data.</text>
</comment>
<sequence length="94" mass="9892">MCRMGTGISGGFIEWNVQMPVEGLSAKIPLLPFPLAVGSPSDNPHRVVSNRARLNPVQAIPPSSVILHTDESDNLPEAKKRSGPGSASKSCDAT</sequence>
<gene>
    <name evidence="2" type="ORF">CRG98_031132</name>
</gene>
<proteinExistence type="predicted"/>
<evidence type="ECO:0000313" key="3">
    <source>
        <dbReference type="Proteomes" id="UP000233551"/>
    </source>
</evidence>
<feature type="non-terminal residue" evidence="2">
    <location>
        <position position="94"/>
    </location>
</feature>
<organism evidence="2 3">
    <name type="scientific">Punica granatum</name>
    <name type="common">Pomegranate</name>
    <dbReference type="NCBI Taxonomy" id="22663"/>
    <lineage>
        <taxon>Eukaryota</taxon>
        <taxon>Viridiplantae</taxon>
        <taxon>Streptophyta</taxon>
        <taxon>Embryophyta</taxon>
        <taxon>Tracheophyta</taxon>
        <taxon>Spermatophyta</taxon>
        <taxon>Magnoliopsida</taxon>
        <taxon>eudicotyledons</taxon>
        <taxon>Gunneridae</taxon>
        <taxon>Pentapetalae</taxon>
        <taxon>rosids</taxon>
        <taxon>malvids</taxon>
        <taxon>Myrtales</taxon>
        <taxon>Lythraceae</taxon>
        <taxon>Punica</taxon>
    </lineage>
</organism>
<accession>A0A2I0IXV7</accession>
<dbReference type="Proteomes" id="UP000233551">
    <property type="component" value="Unassembled WGS sequence"/>
</dbReference>
<dbReference type="EMBL" id="PGOL01002383">
    <property type="protein sequence ID" value="PKI48510.1"/>
    <property type="molecule type" value="Genomic_DNA"/>
</dbReference>
<dbReference type="AlphaFoldDB" id="A0A2I0IXV7"/>
<evidence type="ECO:0000313" key="2">
    <source>
        <dbReference type="EMBL" id="PKI48510.1"/>
    </source>
</evidence>
<keyword evidence="3" id="KW-1185">Reference proteome</keyword>
<reference evidence="2 3" key="1">
    <citation type="submission" date="2017-11" db="EMBL/GenBank/DDBJ databases">
        <title>De-novo sequencing of pomegranate (Punica granatum L.) genome.</title>
        <authorList>
            <person name="Akparov Z."/>
            <person name="Amiraslanov A."/>
            <person name="Hajiyeva S."/>
            <person name="Abbasov M."/>
            <person name="Kaur K."/>
            <person name="Hamwieh A."/>
            <person name="Solovyev V."/>
            <person name="Salamov A."/>
            <person name="Braich B."/>
            <person name="Kosarev P."/>
            <person name="Mahmoud A."/>
            <person name="Hajiyev E."/>
            <person name="Babayeva S."/>
            <person name="Izzatullayeva V."/>
            <person name="Mammadov A."/>
            <person name="Mammadov A."/>
            <person name="Sharifova S."/>
            <person name="Ojaghi J."/>
            <person name="Eynullazada K."/>
            <person name="Bayramov B."/>
            <person name="Abdulazimova A."/>
            <person name="Shahmuradov I."/>
        </authorList>
    </citation>
    <scope>NUCLEOTIDE SEQUENCE [LARGE SCALE GENOMIC DNA]</scope>
    <source>
        <strain evidence="3">cv. AG2017</strain>
        <tissue evidence="2">Leaf</tissue>
    </source>
</reference>
<feature type="region of interest" description="Disordered" evidence="1">
    <location>
        <begin position="59"/>
        <end position="94"/>
    </location>
</feature>
<feature type="compositionally biased region" description="Polar residues" evidence="1">
    <location>
        <begin position="85"/>
        <end position="94"/>
    </location>
</feature>
<feature type="compositionally biased region" description="Basic and acidic residues" evidence="1">
    <location>
        <begin position="68"/>
        <end position="80"/>
    </location>
</feature>